<protein>
    <submittedName>
        <fullName evidence="1">Uncharacterized protein</fullName>
    </submittedName>
</protein>
<sequence>MEPCGDLPSPPPASGAHQSAVDHFLEASSASPSIADMLMVDDRSQDSLKNCSHKPMRLQLRSLKRLTGLPVAPSFPMICEIRSCGRDVVDSLFLLFIWLLSGLIAGDFPG</sequence>
<organism evidence="1 2">
    <name type="scientific">Vanilla planifolia</name>
    <name type="common">Vanilla</name>
    <dbReference type="NCBI Taxonomy" id="51239"/>
    <lineage>
        <taxon>Eukaryota</taxon>
        <taxon>Viridiplantae</taxon>
        <taxon>Streptophyta</taxon>
        <taxon>Embryophyta</taxon>
        <taxon>Tracheophyta</taxon>
        <taxon>Spermatophyta</taxon>
        <taxon>Magnoliopsida</taxon>
        <taxon>Liliopsida</taxon>
        <taxon>Asparagales</taxon>
        <taxon>Orchidaceae</taxon>
        <taxon>Vanilloideae</taxon>
        <taxon>Vanilleae</taxon>
        <taxon>Vanilla</taxon>
    </lineage>
</organism>
<dbReference type="Proteomes" id="UP000639772">
    <property type="component" value="Unassembled WGS sequence"/>
</dbReference>
<comment type="caution">
    <text evidence="1">The sequence shown here is derived from an EMBL/GenBank/DDBJ whole genome shotgun (WGS) entry which is preliminary data.</text>
</comment>
<proteinExistence type="predicted"/>
<dbReference type="AlphaFoldDB" id="A0A835V7G3"/>
<reference evidence="1 2" key="1">
    <citation type="journal article" date="2020" name="Nat. Food">
        <title>A phased Vanilla planifolia genome enables genetic improvement of flavour and production.</title>
        <authorList>
            <person name="Hasing T."/>
            <person name="Tang H."/>
            <person name="Brym M."/>
            <person name="Khazi F."/>
            <person name="Huang T."/>
            <person name="Chambers A.H."/>
        </authorList>
    </citation>
    <scope>NUCLEOTIDE SEQUENCE [LARGE SCALE GENOMIC DNA]</scope>
    <source>
        <tissue evidence="1">Leaf</tissue>
    </source>
</reference>
<dbReference type="EMBL" id="JADCNM010000004">
    <property type="protein sequence ID" value="KAG0487388.1"/>
    <property type="molecule type" value="Genomic_DNA"/>
</dbReference>
<evidence type="ECO:0000313" key="2">
    <source>
        <dbReference type="Proteomes" id="UP000639772"/>
    </source>
</evidence>
<name>A0A835V7G3_VANPL</name>
<evidence type="ECO:0000313" key="1">
    <source>
        <dbReference type="EMBL" id="KAG0487388.1"/>
    </source>
</evidence>
<accession>A0A835V7G3</accession>
<gene>
    <name evidence="1" type="ORF">HPP92_009483</name>
</gene>